<gene>
    <name evidence="1" type="ORF">AAT16_09140</name>
    <name evidence="2" type="ORF">SAMN05216235_2726</name>
</gene>
<dbReference type="EMBL" id="FOTB01000006">
    <property type="protein sequence ID" value="SFK95240.1"/>
    <property type="molecule type" value="Genomic_DNA"/>
</dbReference>
<organism evidence="2 4">
    <name type="scientific">Salinicoccus halodurans</name>
    <dbReference type="NCBI Taxonomy" id="407035"/>
    <lineage>
        <taxon>Bacteria</taxon>
        <taxon>Bacillati</taxon>
        <taxon>Bacillota</taxon>
        <taxon>Bacilli</taxon>
        <taxon>Bacillales</taxon>
        <taxon>Staphylococcaceae</taxon>
        <taxon>Salinicoccus</taxon>
    </lineage>
</organism>
<reference evidence="2 4" key="3">
    <citation type="submission" date="2016-10" db="EMBL/GenBank/DDBJ databases">
        <authorList>
            <person name="Varghese N."/>
            <person name="Submissions S."/>
        </authorList>
    </citation>
    <scope>NUCLEOTIDE SEQUENCE [LARGE SCALE GENOMIC DNA]</scope>
    <source>
        <strain evidence="2 4">CGMCC 1.6501</strain>
    </source>
</reference>
<evidence type="ECO:0000313" key="2">
    <source>
        <dbReference type="EMBL" id="SFK95240.1"/>
    </source>
</evidence>
<name>A0A0F7HLE4_9STAP</name>
<dbReference type="EMBL" id="CP011366">
    <property type="protein sequence ID" value="AKG74384.1"/>
    <property type="molecule type" value="Genomic_DNA"/>
</dbReference>
<proteinExistence type="predicted"/>
<reference evidence="1 3" key="1">
    <citation type="journal article" date="2015" name="Int. J. Syst. Evol. Microbiol.">
        <title>Complete genome sequence of Salinicoccus halodurans H3B36, isolated from the Qaidam Basin in China.</title>
        <authorList>
            <person name="Jiang K."/>
            <person name="Xue Y."/>
            <person name="Ma Y."/>
        </authorList>
    </citation>
    <scope>NUCLEOTIDE SEQUENCE [LARGE SCALE GENOMIC DNA]</scope>
    <source>
        <strain evidence="1 3">H3B36</strain>
    </source>
</reference>
<reference evidence="3" key="2">
    <citation type="submission" date="2015-04" db="EMBL/GenBank/DDBJ databases">
        <title>Complete genome sequence of Salinicoccus halodurans strain H3B36, isolated from the Qaidam basin of China.</title>
        <authorList>
            <person name="Ma Y."/>
            <person name="Jiang K."/>
            <person name="Xue Y."/>
        </authorList>
    </citation>
    <scope>NUCLEOTIDE SEQUENCE [LARGE SCALE GENOMIC DNA]</scope>
    <source>
        <strain evidence="3">H3B36</strain>
    </source>
</reference>
<accession>A0A0F7HLE4</accession>
<evidence type="ECO:0000313" key="1">
    <source>
        <dbReference type="EMBL" id="AKG74384.1"/>
    </source>
</evidence>
<protein>
    <submittedName>
        <fullName evidence="2">Uncharacterized protein</fullName>
    </submittedName>
</protein>
<keyword evidence="3" id="KW-1185">Reference proteome</keyword>
<evidence type="ECO:0000313" key="3">
    <source>
        <dbReference type="Proteomes" id="UP000034029"/>
    </source>
</evidence>
<dbReference type="RefSeq" id="WP_046790566.1">
    <property type="nucleotide sequence ID" value="NZ_CP011366.1"/>
</dbReference>
<evidence type="ECO:0000313" key="4">
    <source>
        <dbReference type="Proteomes" id="UP000183090"/>
    </source>
</evidence>
<dbReference type="Proteomes" id="UP000183090">
    <property type="component" value="Unassembled WGS sequence"/>
</dbReference>
<dbReference type="KEGG" id="shv:AAT16_09140"/>
<dbReference type="Proteomes" id="UP000034029">
    <property type="component" value="Chromosome"/>
</dbReference>
<dbReference type="AlphaFoldDB" id="A0A0F7HLE4"/>
<sequence>MEYKFKDEIKSAFTESFLRKNNTDELWDMQNELDETYAKAQAFDEIQKSFYEIRKDMKDKNVGYVLGYQTVGTETAKYIKKYESGDSDGSHES</sequence>